<evidence type="ECO:0000313" key="2">
    <source>
        <dbReference type="Proteomes" id="UP000887159"/>
    </source>
</evidence>
<evidence type="ECO:0000313" key="1">
    <source>
        <dbReference type="EMBL" id="GFY24461.1"/>
    </source>
</evidence>
<organism evidence="1 2">
    <name type="scientific">Trichonephila clavipes</name>
    <name type="common">Golden silk orbweaver</name>
    <name type="synonym">Nephila clavipes</name>
    <dbReference type="NCBI Taxonomy" id="2585209"/>
    <lineage>
        <taxon>Eukaryota</taxon>
        <taxon>Metazoa</taxon>
        <taxon>Ecdysozoa</taxon>
        <taxon>Arthropoda</taxon>
        <taxon>Chelicerata</taxon>
        <taxon>Arachnida</taxon>
        <taxon>Araneae</taxon>
        <taxon>Araneomorphae</taxon>
        <taxon>Entelegynae</taxon>
        <taxon>Araneoidea</taxon>
        <taxon>Nephilidae</taxon>
        <taxon>Trichonephila</taxon>
    </lineage>
</organism>
<reference evidence="1" key="1">
    <citation type="submission" date="2020-08" db="EMBL/GenBank/DDBJ databases">
        <title>Multicomponent nature underlies the extraordinary mechanical properties of spider dragline silk.</title>
        <authorList>
            <person name="Kono N."/>
            <person name="Nakamura H."/>
            <person name="Mori M."/>
            <person name="Yoshida Y."/>
            <person name="Ohtoshi R."/>
            <person name="Malay A.D."/>
            <person name="Moran D.A.P."/>
            <person name="Tomita M."/>
            <person name="Numata K."/>
            <person name="Arakawa K."/>
        </authorList>
    </citation>
    <scope>NUCLEOTIDE SEQUENCE</scope>
</reference>
<protein>
    <submittedName>
        <fullName evidence="1">Uncharacterized protein</fullName>
    </submittedName>
</protein>
<dbReference type="Proteomes" id="UP000887159">
    <property type="component" value="Unassembled WGS sequence"/>
</dbReference>
<comment type="caution">
    <text evidence="1">The sequence shown here is derived from an EMBL/GenBank/DDBJ whole genome shotgun (WGS) entry which is preliminary data.</text>
</comment>
<dbReference type="AlphaFoldDB" id="A0A8X6VY33"/>
<sequence length="79" mass="9025">MILSMDEPNFDQSPQDIDNEEFQLESVRLSAFVTATDPGCKKELIRSGSLGLLKYIIETKLEDSKHCHNVENFLNICHQ</sequence>
<name>A0A8X6VY33_TRICX</name>
<keyword evidence="2" id="KW-1185">Reference proteome</keyword>
<proteinExistence type="predicted"/>
<accession>A0A8X6VY33</accession>
<dbReference type="EMBL" id="BMAU01021369">
    <property type="protein sequence ID" value="GFY24461.1"/>
    <property type="molecule type" value="Genomic_DNA"/>
</dbReference>
<gene>
    <name evidence="1" type="primary">NCL1_52626</name>
    <name evidence="1" type="ORF">TNCV_1015091</name>
</gene>